<comment type="caution">
    <text evidence="2">The sequence shown here is derived from an EMBL/GenBank/DDBJ whole genome shotgun (WGS) entry which is preliminary data.</text>
</comment>
<keyword evidence="1" id="KW-0812">Transmembrane</keyword>
<sequence length="90" mass="9734">MANIECQSCGFSEEANKTFFLKLLGGAGVAGGYWAWVAYFFAGTGFAFAICVAIMTGGVALLAFSDEITKWVAERYDCPSCGGRNWRLIK</sequence>
<protein>
    <submittedName>
        <fullName evidence="2">Uncharacterized protein</fullName>
    </submittedName>
</protein>
<dbReference type="AlphaFoldDB" id="A0A2T3J0M1"/>
<organism evidence="2 3">
    <name type="scientific">Photobacterium lutimaris</name>
    <dbReference type="NCBI Taxonomy" id="388278"/>
    <lineage>
        <taxon>Bacteria</taxon>
        <taxon>Pseudomonadati</taxon>
        <taxon>Pseudomonadota</taxon>
        <taxon>Gammaproteobacteria</taxon>
        <taxon>Vibrionales</taxon>
        <taxon>Vibrionaceae</taxon>
        <taxon>Photobacterium</taxon>
    </lineage>
</organism>
<dbReference type="OrthoDB" id="7042020at2"/>
<evidence type="ECO:0000313" key="2">
    <source>
        <dbReference type="EMBL" id="PSU34618.1"/>
    </source>
</evidence>
<dbReference type="RefSeq" id="WP_107347934.1">
    <property type="nucleotide sequence ID" value="NZ_PYMH01000002.1"/>
</dbReference>
<feature type="transmembrane region" description="Helical" evidence="1">
    <location>
        <begin position="45"/>
        <end position="65"/>
    </location>
</feature>
<keyword evidence="1" id="KW-1133">Transmembrane helix</keyword>
<gene>
    <name evidence="2" type="ORF">C9I99_05840</name>
</gene>
<feature type="transmembrane region" description="Helical" evidence="1">
    <location>
        <begin position="20"/>
        <end position="39"/>
    </location>
</feature>
<evidence type="ECO:0000256" key="1">
    <source>
        <dbReference type="SAM" id="Phobius"/>
    </source>
</evidence>
<keyword evidence="1" id="KW-0472">Membrane</keyword>
<name>A0A2T3J0M1_9GAMM</name>
<proteinExistence type="predicted"/>
<accession>A0A2T3J0M1</accession>
<dbReference type="Proteomes" id="UP000241222">
    <property type="component" value="Unassembled WGS sequence"/>
</dbReference>
<reference evidence="2 3" key="1">
    <citation type="submission" date="2018-03" db="EMBL/GenBank/DDBJ databases">
        <title>Whole genome sequencing of Histamine producing bacteria.</title>
        <authorList>
            <person name="Butler K."/>
        </authorList>
    </citation>
    <scope>NUCLEOTIDE SEQUENCE [LARGE SCALE GENOMIC DNA]</scope>
    <source>
        <strain evidence="2 3">JCM 13586</strain>
    </source>
</reference>
<keyword evidence="3" id="KW-1185">Reference proteome</keyword>
<evidence type="ECO:0000313" key="3">
    <source>
        <dbReference type="Proteomes" id="UP000241222"/>
    </source>
</evidence>
<dbReference type="EMBL" id="PYMH01000002">
    <property type="protein sequence ID" value="PSU34618.1"/>
    <property type="molecule type" value="Genomic_DNA"/>
</dbReference>